<keyword evidence="5" id="KW-0548">Nucleotidyltransferase</keyword>
<keyword evidence="5" id="KW-0808">Transferase</keyword>
<dbReference type="GO" id="GO:0008270">
    <property type="term" value="F:zinc ion binding"/>
    <property type="evidence" value="ECO:0007669"/>
    <property type="project" value="UniProtKB-KW"/>
</dbReference>
<dbReference type="AlphaFoldDB" id="A0A173SN57"/>
<dbReference type="SMART" id="SM00400">
    <property type="entry name" value="ZnF_CHCC"/>
    <property type="match status" value="1"/>
</dbReference>
<dbReference type="EC" id="2.7.7.-" evidence="5"/>
<keyword evidence="3" id="KW-0862">Zinc</keyword>
<dbReference type="Pfam" id="PF01807">
    <property type="entry name" value="Zn_ribbon_DnaG"/>
    <property type="match status" value="1"/>
</dbReference>
<dbReference type="InterPro" id="IPR050219">
    <property type="entry name" value="DnaG_primase"/>
</dbReference>
<evidence type="ECO:0000313" key="6">
    <source>
        <dbReference type="Proteomes" id="UP000095727"/>
    </source>
</evidence>
<dbReference type="Gene3D" id="3.90.580.10">
    <property type="entry name" value="Zinc finger, CHC2-type domain"/>
    <property type="match status" value="1"/>
</dbReference>
<dbReference type="GO" id="GO:0006269">
    <property type="term" value="P:DNA replication, synthesis of primer"/>
    <property type="evidence" value="ECO:0007669"/>
    <property type="project" value="TreeGrafter"/>
</dbReference>
<keyword evidence="1" id="KW-0479">Metal-binding</keyword>
<dbReference type="InterPro" id="IPR002694">
    <property type="entry name" value="Znf_CHC2"/>
</dbReference>
<dbReference type="SUPFAM" id="SSF57783">
    <property type="entry name" value="Zinc beta-ribbon"/>
    <property type="match status" value="1"/>
</dbReference>
<gene>
    <name evidence="5" type="primary">dnaG_2</name>
    <name evidence="5" type="ORF">ERS852574_01558</name>
</gene>
<protein>
    <submittedName>
        <fullName evidence="5">DNA primase</fullName>
        <ecNumber evidence="5">2.7.7.-</ecNumber>
    </submittedName>
</protein>
<dbReference type="GO" id="GO:0003899">
    <property type="term" value="F:DNA-directed RNA polymerase activity"/>
    <property type="evidence" value="ECO:0007669"/>
    <property type="project" value="InterPro"/>
</dbReference>
<dbReference type="PANTHER" id="PTHR30313:SF2">
    <property type="entry name" value="DNA PRIMASE"/>
    <property type="match status" value="1"/>
</dbReference>
<name>A0A173SN57_9FIRM</name>
<evidence type="ECO:0000313" key="5">
    <source>
        <dbReference type="EMBL" id="CUM91660.1"/>
    </source>
</evidence>
<sequence>MTDKSIPLYSLLNQCGCFLFSRKGAGMKLFEAVKEAVTARNAAEYYGIKVGRNGMAVCPFHPDKNPSMKLDKRYHCFACQADGDVIDFVAKYFNLSVKESAEKLAEDFSVPYEKYQSYNKTKDYQKPKQKKQTLDQFFHEQQIRFFRVYSDYFHLLKKWKVDYAPRIEDDDWHPLFVEAMEKYTLIEYKLDVLLSGSLEDRARLILDCQEEVKNIEQRIKEKFAGRCGCTSGSVTES</sequence>
<proteinExistence type="predicted"/>
<organism evidence="5 6">
    <name type="scientific">Coprococcus comes</name>
    <dbReference type="NCBI Taxonomy" id="410072"/>
    <lineage>
        <taxon>Bacteria</taxon>
        <taxon>Bacillati</taxon>
        <taxon>Bacillota</taxon>
        <taxon>Clostridia</taxon>
        <taxon>Lachnospirales</taxon>
        <taxon>Lachnospiraceae</taxon>
        <taxon>Coprococcus</taxon>
    </lineage>
</organism>
<dbReference type="Proteomes" id="UP000095727">
    <property type="component" value="Unassembled WGS sequence"/>
</dbReference>
<reference evidence="5 6" key="1">
    <citation type="submission" date="2015-09" db="EMBL/GenBank/DDBJ databases">
        <authorList>
            <consortium name="Pathogen Informatics"/>
        </authorList>
    </citation>
    <scope>NUCLEOTIDE SEQUENCE [LARGE SCALE GENOMIC DNA]</scope>
    <source>
        <strain evidence="5 6">2789STDY5834962</strain>
    </source>
</reference>
<evidence type="ECO:0000256" key="2">
    <source>
        <dbReference type="ARBA" id="ARBA00022771"/>
    </source>
</evidence>
<feature type="domain" description="Zinc finger CHC2-type" evidence="4">
    <location>
        <begin position="55"/>
        <end position="105"/>
    </location>
</feature>
<evidence type="ECO:0000256" key="3">
    <source>
        <dbReference type="ARBA" id="ARBA00022833"/>
    </source>
</evidence>
<dbReference type="InterPro" id="IPR036977">
    <property type="entry name" value="DNA_primase_Znf_CHC2"/>
</dbReference>
<dbReference type="GO" id="GO:0003677">
    <property type="term" value="F:DNA binding"/>
    <property type="evidence" value="ECO:0007669"/>
    <property type="project" value="InterPro"/>
</dbReference>
<keyword evidence="2" id="KW-0863">Zinc-finger</keyword>
<dbReference type="PANTHER" id="PTHR30313">
    <property type="entry name" value="DNA PRIMASE"/>
    <property type="match status" value="1"/>
</dbReference>
<dbReference type="EMBL" id="CYXR01000009">
    <property type="protein sequence ID" value="CUM91660.1"/>
    <property type="molecule type" value="Genomic_DNA"/>
</dbReference>
<evidence type="ECO:0000259" key="4">
    <source>
        <dbReference type="SMART" id="SM00400"/>
    </source>
</evidence>
<evidence type="ECO:0000256" key="1">
    <source>
        <dbReference type="ARBA" id="ARBA00022723"/>
    </source>
</evidence>
<accession>A0A173SN57</accession>
<dbReference type="GO" id="GO:0005737">
    <property type="term" value="C:cytoplasm"/>
    <property type="evidence" value="ECO:0007669"/>
    <property type="project" value="TreeGrafter"/>
</dbReference>